<feature type="transmembrane region" description="Helical" evidence="1">
    <location>
        <begin position="172"/>
        <end position="193"/>
    </location>
</feature>
<reference evidence="2 3" key="1">
    <citation type="submission" date="2017-12" db="EMBL/GenBank/DDBJ databases">
        <title>The whole genome sequence of the Acidipropionibacterium virtanenii sp. nov. type strain JS278.</title>
        <authorList>
            <person name="Laine P."/>
            <person name="Deptula P."/>
            <person name="Varmanen P."/>
            <person name="Auvinen P."/>
        </authorList>
    </citation>
    <scope>NUCLEOTIDE SEQUENCE [LARGE SCALE GENOMIC DNA]</scope>
    <source>
        <strain evidence="2 3">JS278</strain>
    </source>
</reference>
<proteinExistence type="predicted"/>
<keyword evidence="3" id="KW-1185">Reference proteome</keyword>
<keyword evidence="1" id="KW-1133">Transmembrane helix</keyword>
<gene>
    <name evidence="2" type="ORF">JS278_01691</name>
</gene>
<accession>A0A344UUA6</accession>
<dbReference type="AlphaFoldDB" id="A0A344UUA6"/>
<feature type="transmembrane region" description="Helical" evidence="1">
    <location>
        <begin position="140"/>
        <end position="160"/>
    </location>
</feature>
<evidence type="ECO:0000256" key="1">
    <source>
        <dbReference type="SAM" id="Phobius"/>
    </source>
</evidence>
<feature type="transmembrane region" description="Helical" evidence="1">
    <location>
        <begin position="64"/>
        <end position="82"/>
    </location>
</feature>
<evidence type="ECO:0000313" key="2">
    <source>
        <dbReference type="EMBL" id="AXE38854.1"/>
    </source>
</evidence>
<dbReference type="Proteomes" id="UP000251995">
    <property type="component" value="Chromosome"/>
</dbReference>
<name>A0A344UUA6_9ACTN</name>
<dbReference type="KEGG" id="acij:JS278_01691"/>
<feature type="transmembrane region" description="Helical" evidence="1">
    <location>
        <begin position="264"/>
        <end position="289"/>
    </location>
</feature>
<sequence length="307" mass="32195">MNITIWIVIALVCFVLPAAPLTNGGRRAPGRRALERHARTIGLPLPAEVAGPVITRIRRRERGMLTGGIIAIILGGAAAILLDGAETWGALLIALAGTGTAFGGALAMAAHRPPPTTDQPVVARLRSAQLSDYLTSGERFGLLAGPAALVIGVAPGVLLLSRLPGWARGTSVTVGLIGTGLALLAWALSYLVLKRVLSAPARSGSDLELAWDDAERALGLRQLANLAVAVTCVALGLWLVLMAQCLTSNGFYRQPETTSLTWNLTLVSLLVFGALIVTVAAGPVLAWITGERKGYEQRRLWPNSVTS</sequence>
<organism evidence="2 3">
    <name type="scientific">Acidipropionibacterium virtanenii</name>
    <dbReference type="NCBI Taxonomy" id="2057246"/>
    <lineage>
        <taxon>Bacteria</taxon>
        <taxon>Bacillati</taxon>
        <taxon>Actinomycetota</taxon>
        <taxon>Actinomycetes</taxon>
        <taxon>Propionibacteriales</taxon>
        <taxon>Propionibacteriaceae</taxon>
        <taxon>Acidipropionibacterium</taxon>
    </lineage>
</organism>
<dbReference type="RefSeq" id="WP_114044797.1">
    <property type="nucleotide sequence ID" value="NZ_CP025198.1"/>
</dbReference>
<keyword evidence="1" id="KW-0472">Membrane</keyword>
<dbReference type="OrthoDB" id="3732892at2"/>
<feature type="transmembrane region" description="Helical" evidence="1">
    <location>
        <begin position="223"/>
        <end position="244"/>
    </location>
</feature>
<keyword evidence="1" id="KW-0812">Transmembrane</keyword>
<feature type="transmembrane region" description="Helical" evidence="1">
    <location>
        <begin position="88"/>
        <end position="110"/>
    </location>
</feature>
<dbReference type="EMBL" id="CP025198">
    <property type="protein sequence ID" value="AXE38854.1"/>
    <property type="molecule type" value="Genomic_DNA"/>
</dbReference>
<evidence type="ECO:0000313" key="3">
    <source>
        <dbReference type="Proteomes" id="UP000251995"/>
    </source>
</evidence>
<protein>
    <submittedName>
        <fullName evidence="2">Uncharacterized protein</fullName>
    </submittedName>
</protein>
<feature type="transmembrane region" description="Helical" evidence="1">
    <location>
        <begin position="6"/>
        <end position="22"/>
    </location>
</feature>